<evidence type="ECO:0000256" key="1">
    <source>
        <dbReference type="SAM" id="MobiDB-lite"/>
    </source>
</evidence>
<evidence type="ECO:0000313" key="3">
    <source>
        <dbReference type="EMBL" id="KAK3775970.1"/>
    </source>
</evidence>
<protein>
    <recommendedName>
        <fullName evidence="5">Secreted protein</fullName>
    </recommendedName>
</protein>
<feature type="region of interest" description="Disordered" evidence="1">
    <location>
        <begin position="43"/>
        <end position="68"/>
    </location>
</feature>
<feature type="chain" id="PRO_5042274727" description="Secreted protein" evidence="2">
    <location>
        <begin position="18"/>
        <end position="68"/>
    </location>
</feature>
<accession>A0AAE0ZUV8</accession>
<keyword evidence="4" id="KW-1185">Reference proteome</keyword>
<keyword evidence="2" id="KW-0732">Signal</keyword>
<proteinExistence type="predicted"/>
<sequence>MLESILLIVILTRHAVTLNIGSRAKVTARSKVVLTVSAQVSLPAESRPASHPPPKSYVITAKQEGRVS</sequence>
<feature type="signal peptide" evidence="2">
    <location>
        <begin position="1"/>
        <end position="17"/>
    </location>
</feature>
<evidence type="ECO:0000256" key="2">
    <source>
        <dbReference type="SAM" id="SignalP"/>
    </source>
</evidence>
<organism evidence="3 4">
    <name type="scientific">Elysia crispata</name>
    <name type="common">lettuce slug</name>
    <dbReference type="NCBI Taxonomy" id="231223"/>
    <lineage>
        <taxon>Eukaryota</taxon>
        <taxon>Metazoa</taxon>
        <taxon>Spiralia</taxon>
        <taxon>Lophotrochozoa</taxon>
        <taxon>Mollusca</taxon>
        <taxon>Gastropoda</taxon>
        <taxon>Heterobranchia</taxon>
        <taxon>Euthyneura</taxon>
        <taxon>Panpulmonata</taxon>
        <taxon>Sacoglossa</taxon>
        <taxon>Placobranchoidea</taxon>
        <taxon>Plakobranchidae</taxon>
        <taxon>Elysia</taxon>
    </lineage>
</organism>
<evidence type="ECO:0000313" key="4">
    <source>
        <dbReference type="Proteomes" id="UP001283361"/>
    </source>
</evidence>
<gene>
    <name evidence="3" type="ORF">RRG08_043655</name>
</gene>
<name>A0AAE0ZUV8_9GAST</name>
<dbReference type="EMBL" id="JAWDGP010003253">
    <property type="protein sequence ID" value="KAK3775970.1"/>
    <property type="molecule type" value="Genomic_DNA"/>
</dbReference>
<reference evidence="3" key="1">
    <citation type="journal article" date="2023" name="G3 (Bethesda)">
        <title>A reference genome for the long-term kleptoplast-retaining sea slug Elysia crispata morphotype clarki.</title>
        <authorList>
            <person name="Eastman K.E."/>
            <person name="Pendleton A.L."/>
            <person name="Shaikh M.A."/>
            <person name="Suttiyut T."/>
            <person name="Ogas R."/>
            <person name="Tomko P."/>
            <person name="Gavelis G."/>
            <person name="Widhalm J.R."/>
            <person name="Wisecaver J.H."/>
        </authorList>
    </citation>
    <scope>NUCLEOTIDE SEQUENCE</scope>
    <source>
        <strain evidence="3">ECLA1</strain>
    </source>
</reference>
<dbReference type="Proteomes" id="UP001283361">
    <property type="component" value="Unassembled WGS sequence"/>
</dbReference>
<comment type="caution">
    <text evidence="3">The sequence shown here is derived from an EMBL/GenBank/DDBJ whole genome shotgun (WGS) entry which is preliminary data.</text>
</comment>
<evidence type="ECO:0008006" key="5">
    <source>
        <dbReference type="Google" id="ProtNLM"/>
    </source>
</evidence>
<dbReference type="AlphaFoldDB" id="A0AAE0ZUV8"/>